<dbReference type="AlphaFoldDB" id="A0A6J6RH27"/>
<evidence type="ECO:0000313" key="1">
    <source>
        <dbReference type="EMBL" id="CAB4723300.1"/>
    </source>
</evidence>
<dbReference type="EMBL" id="CAEZXR010000293">
    <property type="protein sequence ID" value="CAB4723300.1"/>
    <property type="molecule type" value="Genomic_DNA"/>
</dbReference>
<proteinExistence type="predicted"/>
<name>A0A6J6RH27_9ZZZZ</name>
<accession>A0A6J6RH27</accession>
<gene>
    <name evidence="1" type="ORF">UFOPK2579_02131</name>
</gene>
<sequence>MDGVYQVTASVPGPGASSYTDTQSLTVASTPVEPDPVFRPDAAIRRAGEAYVGGDVYGGAMRQRVIAELGEQQARARFFVRLQNDGTARDRITVRGIRSHPAFHVVYRIGGRNVTRGVIAGTYRTVRLAPGASVKLSVTVIRTSRSRPGDHRIFRVRATSARNGQRRDVVAAVVRIPSAG</sequence>
<organism evidence="1">
    <name type="scientific">freshwater metagenome</name>
    <dbReference type="NCBI Taxonomy" id="449393"/>
    <lineage>
        <taxon>unclassified sequences</taxon>
        <taxon>metagenomes</taxon>
        <taxon>ecological metagenomes</taxon>
    </lineage>
</organism>
<reference evidence="1" key="1">
    <citation type="submission" date="2020-05" db="EMBL/GenBank/DDBJ databases">
        <authorList>
            <person name="Chiriac C."/>
            <person name="Salcher M."/>
            <person name="Ghai R."/>
            <person name="Kavagutti S V."/>
        </authorList>
    </citation>
    <scope>NUCLEOTIDE SEQUENCE</scope>
</reference>
<protein>
    <submittedName>
        <fullName evidence="1">Unannotated protein</fullName>
    </submittedName>
</protein>